<accession>A0ABQ4CRF8</accession>
<dbReference type="PANTHER" id="PTHR43649:SF14">
    <property type="entry name" value="BLR3389 PROTEIN"/>
    <property type="match status" value="1"/>
</dbReference>
<dbReference type="Proteomes" id="UP000604117">
    <property type="component" value="Unassembled WGS sequence"/>
</dbReference>
<feature type="chain" id="PRO_5047479238" evidence="1">
    <location>
        <begin position="35"/>
        <end position="450"/>
    </location>
</feature>
<evidence type="ECO:0000256" key="1">
    <source>
        <dbReference type="SAM" id="SignalP"/>
    </source>
</evidence>
<dbReference type="PANTHER" id="PTHR43649">
    <property type="entry name" value="ARABINOSE-BINDING PROTEIN-RELATED"/>
    <property type="match status" value="1"/>
</dbReference>
<name>A0ABQ4CRF8_9ACTN</name>
<gene>
    <name evidence="2" type="ORF">Asi02nite_33750</name>
</gene>
<organism evidence="2 3">
    <name type="scientific">Asanoa siamensis</name>
    <dbReference type="NCBI Taxonomy" id="926357"/>
    <lineage>
        <taxon>Bacteria</taxon>
        <taxon>Bacillati</taxon>
        <taxon>Actinomycetota</taxon>
        <taxon>Actinomycetes</taxon>
        <taxon>Micromonosporales</taxon>
        <taxon>Micromonosporaceae</taxon>
        <taxon>Asanoa</taxon>
    </lineage>
</organism>
<dbReference type="EMBL" id="BONE01000024">
    <property type="protein sequence ID" value="GIF73857.1"/>
    <property type="molecule type" value="Genomic_DNA"/>
</dbReference>
<feature type="signal peptide" evidence="1">
    <location>
        <begin position="1"/>
        <end position="34"/>
    </location>
</feature>
<dbReference type="InterPro" id="IPR006059">
    <property type="entry name" value="SBP"/>
</dbReference>
<dbReference type="SUPFAM" id="SSF53850">
    <property type="entry name" value="Periplasmic binding protein-like II"/>
    <property type="match status" value="1"/>
</dbReference>
<evidence type="ECO:0000313" key="3">
    <source>
        <dbReference type="Proteomes" id="UP000604117"/>
    </source>
</evidence>
<dbReference type="InterPro" id="IPR050490">
    <property type="entry name" value="Bact_solute-bd_prot1"/>
</dbReference>
<dbReference type="Gene3D" id="3.40.190.10">
    <property type="entry name" value="Periplasmic binding protein-like II"/>
    <property type="match status" value="1"/>
</dbReference>
<proteinExistence type="predicted"/>
<sequence length="450" mass="48614">MANDPDRRNMAVSRRRLLGVAAAAVGLGASGALGACSSVVGGLGAERDTGTLDFWNLFGGGDGVRMQQMLDGYRSAHPEVELAAVTLAWGNPYYTKLSLATVGDRPPEVAISHLTRMKNLVRADLLEELLPDDLARHGMSPDKFNRRAWEAGLVDGKAYAIPIDTHPFVMFYNTEICQQAGLLDADGKLKPFEGEAGFVDAMRRAKEVTGTFGGAVAFTSETATPWRMFQSFYAQLGGKMLAEDGTKVVIDDAKAARALEFMQGLTRDGLFPNPIDYQGSIAMFANGEIGFFFQGEWEITTFQTAKLPFSMTLFPNVFGGGSYAVQADSHTFVLPKQPHRDQARLDRSLTFVRSMLDQSRTWTEGGHVPLWLPFAESPEFARMSPQSEYASAADSAAYDEDGWYSGSGSNFEIITGSAIGDVLAGAATPQQAIAQMRGNLEQLAGTASPL</sequence>
<dbReference type="InterPro" id="IPR006311">
    <property type="entry name" value="TAT_signal"/>
</dbReference>
<dbReference type="Pfam" id="PF01547">
    <property type="entry name" value="SBP_bac_1"/>
    <property type="match status" value="1"/>
</dbReference>
<dbReference type="PROSITE" id="PS51318">
    <property type="entry name" value="TAT"/>
    <property type="match status" value="1"/>
</dbReference>
<comment type="caution">
    <text evidence="2">The sequence shown here is derived from an EMBL/GenBank/DDBJ whole genome shotgun (WGS) entry which is preliminary data.</text>
</comment>
<keyword evidence="3" id="KW-1185">Reference proteome</keyword>
<keyword evidence="1" id="KW-0732">Signal</keyword>
<protein>
    <submittedName>
        <fullName evidence="2">Sugar ABC transporter substrate-binding protein</fullName>
    </submittedName>
</protein>
<evidence type="ECO:0000313" key="2">
    <source>
        <dbReference type="EMBL" id="GIF73857.1"/>
    </source>
</evidence>
<reference evidence="2 3" key="1">
    <citation type="submission" date="2021-01" db="EMBL/GenBank/DDBJ databases">
        <title>Whole genome shotgun sequence of Asanoa siamensis NBRC 107932.</title>
        <authorList>
            <person name="Komaki H."/>
            <person name="Tamura T."/>
        </authorList>
    </citation>
    <scope>NUCLEOTIDE SEQUENCE [LARGE SCALE GENOMIC DNA]</scope>
    <source>
        <strain evidence="2 3">NBRC 107932</strain>
    </source>
</reference>